<dbReference type="InterPro" id="IPR036390">
    <property type="entry name" value="WH_DNA-bd_sf"/>
</dbReference>
<organism evidence="2">
    <name type="scientific">mine drainage metagenome</name>
    <dbReference type="NCBI Taxonomy" id="410659"/>
    <lineage>
        <taxon>unclassified sequences</taxon>
        <taxon>metagenomes</taxon>
        <taxon>ecological metagenomes</taxon>
    </lineage>
</organism>
<dbReference type="Pfam" id="PF00126">
    <property type="entry name" value="HTH_1"/>
    <property type="match status" value="1"/>
</dbReference>
<sequence length="36" mass="4187">MRNLNFRHLLYFWTVAKQGHLTRAAAELRVSQSALS</sequence>
<comment type="caution">
    <text evidence="2">The sequence shown here is derived from an EMBL/GenBank/DDBJ whole genome shotgun (WGS) entry which is preliminary data.</text>
</comment>
<protein>
    <submittedName>
        <fullName evidence="2">Bacterial regulatory protein, LysR domain protein</fullName>
    </submittedName>
</protein>
<feature type="non-terminal residue" evidence="2">
    <location>
        <position position="36"/>
    </location>
</feature>
<reference evidence="2" key="1">
    <citation type="submission" date="2013-08" db="EMBL/GenBank/DDBJ databases">
        <authorList>
            <person name="Mendez C."/>
            <person name="Richter M."/>
            <person name="Ferrer M."/>
            <person name="Sanchez J."/>
        </authorList>
    </citation>
    <scope>NUCLEOTIDE SEQUENCE</scope>
</reference>
<accession>T1AIP1</accession>
<name>T1AIP1_9ZZZZ</name>
<dbReference type="Gene3D" id="1.10.10.10">
    <property type="entry name" value="Winged helix-like DNA-binding domain superfamily/Winged helix DNA-binding domain"/>
    <property type="match status" value="1"/>
</dbReference>
<reference evidence="2" key="2">
    <citation type="journal article" date="2014" name="ISME J.">
        <title>Microbial stratification in low pH oxic and suboxic macroscopic growths along an acid mine drainage.</title>
        <authorList>
            <person name="Mendez-Garcia C."/>
            <person name="Mesa V."/>
            <person name="Sprenger R.R."/>
            <person name="Richter M."/>
            <person name="Diez M.S."/>
            <person name="Solano J."/>
            <person name="Bargiela R."/>
            <person name="Golyshina O.V."/>
            <person name="Manteca A."/>
            <person name="Ramos J.L."/>
            <person name="Gallego J.R."/>
            <person name="Llorente I."/>
            <person name="Martins Dos Santos V.A."/>
            <person name="Jensen O.N."/>
            <person name="Pelaez A.I."/>
            <person name="Sanchez J."/>
            <person name="Ferrer M."/>
        </authorList>
    </citation>
    <scope>NUCLEOTIDE SEQUENCE</scope>
</reference>
<dbReference type="GO" id="GO:0003700">
    <property type="term" value="F:DNA-binding transcription factor activity"/>
    <property type="evidence" value="ECO:0007669"/>
    <property type="project" value="InterPro"/>
</dbReference>
<evidence type="ECO:0000259" key="1">
    <source>
        <dbReference type="PROSITE" id="PS50931"/>
    </source>
</evidence>
<dbReference type="EMBL" id="AUZX01011985">
    <property type="protein sequence ID" value="EQD40814.1"/>
    <property type="molecule type" value="Genomic_DNA"/>
</dbReference>
<evidence type="ECO:0000313" key="2">
    <source>
        <dbReference type="EMBL" id="EQD40814.1"/>
    </source>
</evidence>
<gene>
    <name evidence="2" type="ORF">B1A_16311</name>
</gene>
<dbReference type="InterPro" id="IPR000847">
    <property type="entry name" value="LysR_HTH_N"/>
</dbReference>
<dbReference type="PROSITE" id="PS50931">
    <property type="entry name" value="HTH_LYSR"/>
    <property type="match status" value="1"/>
</dbReference>
<feature type="domain" description="HTH lysR-type" evidence="1">
    <location>
        <begin position="4"/>
        <end position="36"/>
    </location>
</feature>
<dbReference type="SUPFAM" id="SSF46785">
    <property type="entry name" value="Winged helix' DNA-binding domain"/>
    <property type="match status" value="1"/>
</dbReference>
<dbReference type="AlphaFoldDB" id="T1AIP1"/>
<proteinExistence type="predicted"/>
<dbReference type="InterPro" id="IPR036388">
    <property type="entry name" value="WH-like_DNA-bd_sf"/>
</dbReference>